<evidence type="ECO:0000313" key="13">
    <source>
        <dbReference type="EMBL" id="TVU50381.1"/>
    </source>
</evidence>
<evidence type="ECO:0000256" key="6">
    <source>
        <dbReference type="ARBA" id="ARBA00022825"/>
    </source>
</evidence>
<keyword evidence="6 9" id="KW-0720">Serine protease</keyword>
<dbReference type="InterPro" id="IPR000209">
    <property type="entry name" value="Peptidase_S8/S53_dom"/>
</dbReference>
<dbReference type="Gene3D" id="2.60.40.2310">
    <property type="match status" value="1"/>
</dbReference>
<evidence type="ECO:0000313" key="14">
    <source>
        <dbReference type="Proteomes" id="UP000324897"/>
    </source>
</evidence>
<dbReference type="InterPro" id="IPR034197">
    <property type="entry name" value="Peptidases_S8_3"/>
</dbReference>
<dbReference type="InterPro" id="IPR015500">
    <property type="entry name" value="Peptidase_S8_subtilisin-rel"/>
</dbReference>
<dbReference type="InterPro" id="IPR041469">
    <property type="entry name" value="Subtilisin-like_FN3"/>
</dbReference>
<dbReference type="PROSITE" id="PS51892">
    <property type="entry name" value="SUBTILASE"/>
    <property type="match status" value="1"/>
</dbReference>
<dbReference type="GO" id="GO:0005576">
    <property type="term" value="C:extracellular region"/>
    <property type="evidence" value="ECO:0007669"/>
    <property type="project" value="UniProtKB-SubCell"/>
</dbReference>
<dbReference type="CDD" id="cd02120">
    <property type="entry name" value="PA_subtilisin_like"/>
    <property type="match status" value="1"/>
</dbReference>
<comment type="similarity">
    <text evidence="2 9">Belongs to the peptidase S8 family.</text>
</comment>
<dbReference type="InterPro" id="IPR045051">
    <property type="entry name" value="SBT"/>
</dbReference>
<evidence type="ECO:0000256" key="7">
    <source>
        <dbReference type="ARBA" id="ARBA00023180"/>
    </source>
</evidence>
<evidence type="ECO:0000256" key="9">
    <source>
        <dbReference type="PROSITE-ProRule" id="PRU01240"/>
    </source>
</evidence>
<dbReference type="InterPro" id="IPR023827">
    <property type="entry name" value="Peptidase_S8_Asp-AS"/>
</dbReference>
<feature type="domain" description="Inhibitor I9" evidence="11">
    <location>
        <begin position="95"/>
        <end position="152"/>
    </location>
</feature>
<feature type="active site" description="Charge relay system" evidence="8 9">
    <location>
        <position position="188"/>
    </location>
</feature>
<evidence type="ECO:0000256" key="4">
    <source>
        <dbReference type="ARBA" id="ARBA00022729"/>
    </source>
</evidence>
<dbReference type="Gene3D" id="3.30.70.80">
    <property type="entry name" value="Peptidase S8 propeptide/proteinase inhibitor I9"/>
    <property type="match status" value="1"/>
</dbReference>
<dbReference type="GO" id="GO:0006508">
    <property type="term" value="P:proteolysis"/>
    <property type="evidence" value="ECO:0007669"/>
    <property type="project" value="UniProtKB-KW"/>
</dbReference>
<evidence type="ECO:0000259" key="11">
    <source>
        <dbReference type="Pfam" id="PF05922"/>
    </source>
</evidence>
<keyword evidence="4" id="KW-0732">Signal</keyword>
<organism evidence="13 14">
    <name type="scientific">Eragrostis curvula</name>
    <name type="common">weeping love grass</name>
    <dbReference type="NCBI Taxonomy" id="38414"/>
    <lineage>
        <taxon>Eukaryota</taxon>
        <taxon>Viridiplantae</taxon>
        <taxon>Streptophyta</taxon>
        <taxon>Embryophyta</taxon>
        <taxon>Tracheophyta</taxon>
        <taxon>Spermatophyta</taxon>
        <taxon>Magnoliopsida</taxon>
        <taxon>Liliopsida</taxon>
        <taxon>Poales</taxon>
        <taxon>Poaceae</taxon>
        <taxon>PACMAD clade</taxon>
        <taxon>Chloridoideae</taxon>
        <taxon>Eragrostideae</taxon>
        <taxon>Eragrostidinae</taxon>
        <taxon>Eragrostis</taxon>
    </lineage>
</organism>
<comment type="caution">
    <text evidence="13">The sequence shown here is derived from an EMBL/GenBank/DDBJ whole genome shotgun (WGS) entry which is preliminary data.</text>
</comment>
<protein>
    <recommendedName>
        <fullName evidence="15">Peptidase S8/S53 domain-containing protein</fullName>
    </recommendedName>
</protein>
<dbReference type="PANTHER" id="PTHR10795">
    <property type="entry name" value="PROPROTEIN CONVERTASE SUBTILISIN/KEXIN"/>
    <property type="match status" value="1"/>
</dbReference>
<accession>A0A5J9WQI4</accession>
<evidence type="ECO:0000256" key="5">
    <source>
        <dbReference type="ARBA" id="ARBA00022801"/>
    </source>
</evidence>
<dbReference type="AlphaFoldDB" id="A0A5J9WQI4"/>
<dbReference type="GO" id="GO:0004252">
    <property type="term" value="F:serine-type endopeptidase activity"/>
    <property type="evidence" value="ECO:0007669"/>
    <property type="project" value="UniProtKB-UniRule"/>
</dbReference>
<feature type="active site" description="Charge relay system" evidence="8 9">
    <location>
        <position position="245"/>
    </location>
</feature>
<keyword evidence="5 9" id="KW-0378">Hydrolase</keyword>
<name>A0A5J9WQI4_9POAL</name>
<comment type="subcellular location">
    <subcellularLocation>
        <location evidence="1">Secreted</location>
    </subcellularLocation>
</comment>
<dbReference type="OrthoDB" id="206201at2759"/>
<dbReference type="EMBL" id="RWGY01000002">
    <property type="protein sequence ID" value="TVU50381.1"/>
    <property type="molecule type" value="Genomic_DNA"/>
</dbReference>
<evidence type="ECO:0008006" key="15">
    <source>
        <dbReference type="Google" id="ProtNLM"/>
    </source>
</evidence>
<sequence length="774" mass="82711">MEASWSIHMIYQSAYSQFRSTGSRQNRFTCLMEWDQPAIHYAVKFWKIKNWTAAREARRIPLVLSIVTVNGPTSKTFKKWPSVVGACTRSPVNLEIWYRSFLPPHLSQSKIQSPFIHTYKEAIIGFAVSLTNDEVEYIKKKDGVLMVYQDKLIPLLTTHTPDFLGLRPNGGAWNSSGMGEGSIIGLLDTGIDFAHSSFYDDGMPLPPAKWHGSCNFSVKCNNKLIGARSLIGGQGPNPPTDDVGHGTHTASTAAGRFVQGASVLGNGNGTAAGMAPHAHLSMYQVCNQQGCYGSDILAGVEAAISDGVDILSISLGGHAQPFHEDIIAIGTFSAMKKGIFVSCSAGNSGPLAGSLGNEAPWVLTVGASTMDRQMQAIVKLGNGQTFVGESAYQPSNLGPLPLLFDLDISGNVTGSIVATEGFDVGIGEAVRDAGGAGMILLGSEVSGHTTFATAHVLPASYVNSPDGEEIKKYIKSSDKPAASILFNGTSLGTYPAPTVAYFSSRGPSTASPGILKPDIIGPGVNVIAAWPFKVGPKTGYEQDKTFNSISGTSMSAPHLSGIAAIIRSEHPDWSPAAIKSAIMTTAYVVYENSKPILDEKFNPAGHFSIGAGHVNPSKVTNPGLVYDIDEAQYNLYLCGLGYTDSEVEIITHQKDACKTGKKITEAELNYPSIAVSASAGQLTVNRTVTNVGHAESSYTIDIDMPKEVSAVVSPAKLDFTQAKEKKTFTVSLSWNPSKTKHAEGNFKWVSDKQAVRSPILVYLIYEMDLEGKRL</sequence>
<evidence type="ECO:0000256" key="8">
    <source>
        <dbReference type="PIRSR" id="PIRSR615500-1"/>
    </source>
</evidence>
<dbReference type="SUPFAM" id="SSF52743">
    <property type="entry name" value="Subtilisin-like"/>
    <property type="match status" value="1"/>
</dbReference>
<dbReference type="InterPro" id="IPR036852">
    <property type="entry name" value="Peptidase_S8/S53_dom_sf"/>
</dbReference>
<keyword evidence="14" id="KW-1185">Reference proteome</keyword>
<feature type="non-terminal residue" evidence="13">
    <location>
        <position position="1"/>
    </location>
</feature>
<gene>
    <name evidence="13" type="ORF">EJB05_01751</name>
</gene>
<evidence type="ECO:0000256" key="2">
    <source>
        <dbReference type="ARBA" id="ARBA00011073"/>
    </source>
</evidence>
<dbReference type="Gramene" id="TVU50381">
    <property type="protein sequence ID" value="TVU50381"/>
    <property type="gene ID" value="EJB05_01751"/>
</dbReference>
<dbReference type="CDD" id="cd04852">
    <property type="entry name" value="Peptidases_S8_3"/>
    <property type="match status" value="1"/>
</dbReference>
<keyword evidence="3 9" id="KW-0645">Protease</keyword>
<dbReference type="PRINTS" id="PR00723">
    <property type="entry name" value="SUBTILISIN"/>
</dbReference>
<keyword evidence="7" id="KW-0325">Glycoprotein</keyword>
<evidence type="ECO:0000256" key="3">
    <source>
        <dbReference type="ARBA" id="ARBA00022670"/>
    </source>
</evidence>
<dbReference type="Gene3D" id="3.50.30.30">
    <property type="match status" value="1"/>
</dbReference>
<feature type="domain" description="Subtilisin-like protease fibronectin type-III" evidence="12">
    <location>
        <begin position="667"/>
        <end position="761"/>
    </location>
</feature>
<feature type="active site" description="Charge relay system" evidence="8 9">
    <location>
        <position position="553"/>
    </location>
</feature>
<evidence type="ECO:0000259" key="12">
    <source>
        <dbReference type="Pfam" id="PF17766"/>
    </source>
</evidence>
<reference evidence="13 14" key="1">
    <citation type="journal article" date="2019" name="Sci. Rep.">
        <title>A high-quality genome of Eragrostis curvula grass provides insights into Poaceae evolution and supports new strategies to enhance forage quality.</title>
        <authorList>
            <person name="Carballo J."/>
            <person name="Santos B.A.C.M."/>
            <person name="Zappacosta D."/>
            <person name="Garbus I."/>
            <person name="Selva J.P."/>
            <person name="Gallo C.A."/>
            <person name="Diaz A."/>
            <person name="Albertini E."/>
            <person name="Caccamo M."/>
            <person name="Echenique V."/>
        </authorList>
    </citation>
    <scope>NUCLEOTIDE SEQUENCE [LARGE SCALE GENOMIC DNA]</scope>
    <source>
        <strain evidence="14">cv. Victoria</strain>
        <tissue evidence="13">Leaf</tissue>
    </source>
</reference>
<dbReference type="Pfam" id="PF17766">
    <property type="entry name" value="fn3_6"/>
    <property type="match status" value="1"/>
</dbReference>
<feature type="domain" description="Peptidase S8/S53" evidence="10">
    <location>
        <begin position="179"/>
        <end position="598"/>
    </location>
</feature>
<dbReference type="Pfam" id="PF00082">
    <property type="entry name" value="Peptidase_S8"/>
    <property type="match status" value="1"/>
</dbReference>
<dbReference type="Pfam" id="PF05922">
    <property type="entry name" value="Inhibitor_I9"/>
    <property type="match status" value="1"/>
</dbReference>
<evidence type="ECO:0000259" key="10">
    <source>
        <dbReference type="Pfam" id="PF00082"/>
    </source>
</evidence>
<proteinExistence type="inferred from homology"/>
<dbReference type="Proteomes" id="UP000324897">
    <property type="component" value="Chromosome 6"/>
</dbReference>
<evidence type="ECO:0000256" key="1">
    <source>
        <dbReference type="ARBA" id="ARBA00004613"/>
    </source>
</evidence>
<dbReference type="InterPro" id="IPR010259">
    <property type="entry name" value="S8pro/Inhibitor_I9"/>
</dbReference>
<dbReference type="PROSITE" id="PS00136">
    <property type="entry name" value="SUBTILASE_ASP"/>
    <property type="match status" value="1"/>
</dbReference>
<dbReference type="Gene3D" id="3.40.50.200">
    <property type="entry name" value="Peptidase S8/S53 domain"/>
    <property type="match status" value="1"/>
</dbReference>
<dbReference type="InterPro" id="IPR037045">
    <property type="entry name" value="S8pro/Inhibitor_I9_sf"/>
</dbReference>